<dbReference type="PROSITE" id="PS51257">
    <property type="entry name" value="PROKAR_LIPOPROTEIN"/>
    <property type="match status" value="1"/>
</dbReference>
<protein>
    <submittedName>
        <fullName evidence="2">Uncharacterized protein</fullName>
    </submittedName>
</protein>
<name>A0A6L6L3U1_9FIRM</name>
<sequence>MKKIKILTAVLLSLCLAFAVTGCSGDNLKDSVINGFNDMLQHFSKYALTDEKDLQGDKTKGEDTYTGSYTADYEDFNDKEYIFGGTALERDKGSELTVTYELTVDSGTAKLYWLDKGEEKMIADTSKNGTYSVTLDEGDNYLTLEGNDFCGSLQVVVE</sequence>
<comment type="caution">
    <text evidence="2">The sequence shown here is derived from an EMBL/GenBank/DDBJ whole genome shotgun (WGS) entry which is preliminary data.</text>
</comment>
<dbReference type="EMBL" id="WNAJ01000007">
    <property type="protein sequence ID" value="MTR85060.1"/>
    <property type="molecule type" value="Genomic_DNA"/>
</dbReference>
<reference evidence="2 3" key="1">
    <citation type="journal article" date="2019" name="Nat. Med.">
        <title>A library of human gut bacterial isolates paired with longitudinal multiomics data enables mechanistic microbiome research.</title>
        <authorList>
            <person name="Poyet M."/>
            <person name="Groussin M."/>
            <person name="Gibbons S.M."/>
            <person name="Avila-Pacheco J."/>
            <person name="Jiang X."/>
            <person name="Kearney S.M."/>
            <person name="Perrotta A.R."/>
            <person name="Berdy B."/>
            <person name="Zhao S."/>
            <person name="Lieberman T.D."/>
            <person name="Swanson P.K."/>
            <person name="Smith M."/>
            <person name="Roesemann S."/>
            <person name="Alexander J.E."/>
            <person name="Rich S.A."/>
            <person name="Livny J."/>
            <person name="Vlamakis H."/>
            <person name="Clish C."/>
            <person name="Bullock K."/>
            <person name="Deik A."/>
            <person name="Scott J."/>
            <person name="Pierce K.A."/>
            <person name="Xavier R.J."/>
            <person name="Alm E.J."/>
        </authorList>
    </citation>
    <scope>NUCLEOTIDE SEQUENCE [LARGE SCALE GENOMIC DNA]</scope>
    <source>
        <strain evidence="2 3">BIOML-A1</strain>
    </source>
</reference>
<proteinExistence type="predicted"/>
<dbReference type="Proteomes" id="UP000478483">
    <property type="component" value="Unassembled WGS sequence"/>
</dbReference>
<evidence type="ECO:0000313" key="3">
    <source>
        <dbReference type="Proteomes" id="UP000478483"/>
    </source>
</evidence>
<gene>
    <name evidence="2" type="ORF">GMD50_08290</name>
</gene>
<keyword evidence="1" id="KW-0732">Signal</keyword>
<dbReference type="RefSeq" id="WP_155219523.1">
    <property type="nucleotide sequence ID" value="NZ_WNAJ01000007.1"/>
</dbReference>
<accession>A0A6L6L3U1</accession>
<evidence type="ECO:0000313" key="2">
    <source>
        <dbReference type="EMBL" id="MTR85060.1"/>
    </source>
</evidence>
<evidence type="ECO:0000256" key="1">
    <source>
        <dbReference type="SAM" id="SignalP"/>
    </source>
</evidence>
<feature type="signal peptide" evidence="1">
    <location>
        <begin position="1"/>
        <end position="19"/>
    </location>
</feature>
<dbReference type="AlphaFoldDB" id="A0A6L6L3U1"/>
<feature type="chain" id="PRO_5038496674" evidence="1">
    <location>
        <begin position="20"/>
        <end position="158"/>
    </location>
</feature>
<organism evidence="2 3">
    <name type="scientific">Roseburia intestinalis</name>
    <dbReference type="NCBI Taxonomy" id="166486"/>
    <lineage>
        <taxon>Bacteria</taxon>
        <taxon>Bacillati</taxon>
        <taxon>Bacillota</taxon>
        <taxon>Clostridia</taxon>
        <taxon>Lachnospirales</taxon>
        <taxon>Lachnospiraceae</taxon>
        <taxon>Roseburia</taxon>
    </lineage>
</organism>